<reference evidence="3" key="1">
    <citation type="submission" date="2020-09" db="EMBL/GenBank/DDBJ databases">
        <authorList>
            <person name="Kikuchi T."/>
        </authorList>
    </citation>
    <scope>NUCLEOTIDE SEQUENCE</scope>
    <source>
        <strain evidence="3">SH1</strain>
    </source>
</reference>
<gene>
    <name evidence="3" type="ORF">BOKJ2_LOCUS3208</name>
</gene>
<dbReference type="Proteomes" id="UP000783686">
    <property type="component" value="Unassembled WGS sequence"/>
</dbReference>
<sequence>MGILHGNGPKIRYMDLKKPKSRHDKPFKERMTEIRNKWRILKTMMQSEKKRCMLHPVMLYLGWRLDRSKYIMNLTKGQKIRRKYEFYRTLPRFRPFFCQKCGLSSHNLLTIKAHMCRRRTRREPNSEEVQRAIENGIKSGLKNSLRTMETLEFPGKYKVELLEVECHTDFKDGKVMRPKLPNAFIKSNTVSFPIYSTQHVKLDGFVKEKEICYLCLNCGKQFFNYEEYDLHLYETEECAKPNNEMGFIVDNHHFPLNYCKLPENEILKSDLKCLACGKLDFSTMPELQKHVLHCTIQY</sequence>
<keyword evidence="1" id="KW-0479">Metal-binding</keyword>
<dbReference type="OrthoDB" id="10399935at2759"/>
<dbReference type="EMBL" id="CAJFCW020000002">
    <property type="protein sequence ID" value="CAG9091418.1"/>
    <property type="molecule type" value="Genomic_DNA"/>
</dbReference>
<feature type="domain" description="C2H2-type" evidence="2">
    <location>
        <begin position="213"/>
        <end position="241"/>
    </location>
</feature>
<evidence type="ECO:0000313" key="3">
    <source>
        <dbReference type="EMBL" id="CAD5210466.1"/>
    </source>
</evidence>
<dbReference type="InterPro" id="IPR013087">
    <property type="entry name" value="Znf_C2H2_type"/>
</dbReference>
<protein>
    <recommendedName>
        <fullName evidence="2">C2H2-type domain-containing protein</fullName>
    </recommendedName>
</protein>
<name>A0A811K3G0_9BILA</name>
<dbReference type="Proteomes" id="UP000614601">
    <property type="component" value="Unassembled WGS sequence"/>
</dbReference>
<keyword evidence="4" id="KW-1185">Reference proteome</keyword>
<dbReference type="AlphaFoldDB" id="A0A811K3G0"/>
<dbReference type="EMBL" id="CAJFDH010000002">
    <property type="protein sequence ID" value="CAD5210466.1"/>
    <property type="molecule type" value="Genomic_DNA"/>
</dbReference>
<organism evidence="3 4">
    <name type="scientific">Bursaphelenchus okinawaensis</name>
    <dbReference type="NCBI Taxonomy" id="465554"/>
    <lineage>
        <taxon>Eukaryota</taxon>
        <taxon>Metazoa</taxon>
        <taxon>Ecdysozoa</taxon>
        <taxon>Nematoda</taxon>
        <taxon>Chromadorea</taxon>
        <taxon>Rhabditida</taxon>
        <taxon>Tylenchina</taxon>
        <taxon>Tylenchomorpha</taxon>
        <taxon>Aphelenchoidea</taxon>
        <taxon>Aphelenchoididae</taxon>
        <taxon>Bursaphelenchus</taxon>
    </lineage>
</organism>
<dbReference type="GO" id="GO:0008270">
    <property type="term" value="F:zinc ion binding"/>
    <property type="evidence" value="ECO:0007669"/>
    <property type="project" value="UniProtKB-KW"/>
</dbReference>
<evidence type="ECO:0000259" key="2">
    <source>
        <dbReference type="PROSITE" id="PS50157"/>
    </source>
</evidence>
<comment type="caution">
    <text evidence="3">The sequence shown here is derived from an EMBL/GenBank/DDBJ whole genome shotgun (WGS) entry which is preliminary data.</text>
</comment>
<keyword evidence="1" id="KW-0862">Zinc</keyword>
<accession>A0A811K3G0</accession>
<evidence type="ECO:0000313" key="4">
    <source>
        <dbReference type="Proteomes" id="UP000614601"/>
    </source>
</evidence>
<evidence type="ECO:0000256" key="1">
    <source>
        <dbReference type="PROSITE-ProRule" id="PRU00042"/>
    </source>
</evidence>
<proteinExistence type="predicted"/>
<dbReference type="PROSITE" id="PS50157">
    <property type="entry name" value="ZINC_FINGER_C2H2_2"/>
    <property type="match status" value="1"/>
</dbReference>
<keyword evidence="1" id="KW-0863">Zinc-finger</keyword>